<keyword evidence="1" id="KW-0732">Signal</keyword>
<feature type="signal peptide" evidence="1">
    <location>
        <begin position="1"/>
        <end position="18"/>
    </location>
</feature>
<dbReference type="PANTHER" id="PTHR30203:SF23">
    <property type="entry name" value="OUTER MEMBRANE EFFLUX PROTEIN"/>
    <property type="match status" value="1"/>
</dbReference>
<dbReference type="SUPFAM" id="SSF56954">
    <property type="entry name" value="Outer membrane efflux proteins (OEP)"/>
    <property type="match status" value="1"/>
</dbReference>
<dbReference type="RefSeq" id="WP_124877191.1">
    <property type="nucleotide sequence ID" value="NZ_RQJO01000010.1"/>
</dbReference>
<proteinExistence type="predicted"/>
<gene>
    <name evidence="2" type="ORF">EHT25_21245</name>
</gene>
<name>A0A3P1BIC2_9BACT</name>
<organism evidence="2 3">
    <name type="scientific">Larkinella rosea</name>
    <dbReference type="NCBI Taxonomy" id="2025312"/>
    <lineage>
        <taxon>Bacteria</taxon>
        <taxon>Pseudomonadati</taxon>
        <taxon>Bacteroidota</taxon>
        <taxon>Cytophagia</taxon>
        <taxon>Cytophagales</taxon>
        <taxon>Spirosomataceae</taxon>
        <taxon>Larkinella</taxon>
    </lineage>
</organism>
<evidence type="ECO:0000256" key="1">
    <source>
        <dbReference type="SAM" id="SignalP"/>
    </source>
</evidence>
<keyword evidence="3" id="KW-1185">Reference proteome</keyword>
<dbReference type="Proteomes" id="UP000271925">
    <property type="component" value="Unassembled WGS sequence"/>
</dbReference>
<evidence type="ECO:0000313" key="3">
    <source>
        <dbReference type="Proteomes" id="UP000271925"/>
    </source>
</evidence>
<comment type="caution">
    <text evidence="2">The sequence shown here is derived from an EMBL/GenBank/DDBJ whole genome shotgun (WGS) entry which is preliminary data.</text>
</comment>
<dbReference type="InterPro" id="IPR010131">
    <property type="entry name" value="MdtP/NodT-like"/>
</dbReference>
<feature type="chain" id="PRO_5017964139" evidence="1">
    <location>
        <begin position="19"/>
        <end position="416"/>
    </location>
</feature>
<dbReference type="GO" id="GO:0015562">
    <property type="term" value="F:efflux transmembrane transporter activity"/>
    <property type="evidence" value="ECO:0007669"/>
    <property type="project" value="InterPro"/>
</dbReference>
<dbReference type="OrthoDB" id="9791261at2"/>
<dbReference type="Gene3D" id="1.20.1600.10">
    <property type="entry name" value="Outer membrane efflux proteins (OEP)"/>
    <property type="match status" value="1"/>
</dbReference>
<protein>
    <submittedName>
        <fullName evidence="2">TolC family protein</fullName>
    </submittedName>
</protein>
<dbReference type="AlphaFoldDB" id="A0A3P1BIC2"/>
<dbReference type="PANTHER" id="PTHR30203">
    <property type="entry name" value="OUTER MEMBRANE CATION EFFLUX PROTEIN"/>
    <property type="match status" value="1"/>
</dbReference>
<evidence type="ECO:0000313" key="2">
    <source>
        <dbReference type="EMBL" id="RRB00725.1"/>
    </source>
</evidence>
<reference evidence="2 3" key="1">
    <citation type="submission" date="2018-11" db="EMBL/GenBank/DDBJ databases">
        <authorList>
            <person name="Zhou Z."/>
            <person name="Wang G."/>
        </authorList>
    </citation>
    <scope>NUCLEOTIDE SEQUENCE [LARGE SCALE GENOMIC DNA]</scope>
    <source>
        <strain evidence="2 3">KCTC52004</strain>
    </source>
</reference>
<dbReference type="EMBL" id="RQJO01000010">
    <property type="protein sequence ID" value="RRB00725.1"/>
    <property type="molecule type" value="Genomic_DNA"/>
</dbReference>
<sequence length="416" mass="48142">MMKYMTLAVLLCCGMARAQDTLSIQIRQADSLFVGRNLLALAGRYQIEAAQTQVLQASLFENPTVTAEVNAYNPERRRALDVGRQGQKFVSIEQLLYTAGKRNKRVALAQESARLTELEFRDLLRALRFELHTRFYEVYFQQKTLLRYDQQIAVLQNTVDAFEEQYRRNNISLRELLRLKSLLFQLSKDRTEIRSQLTDQQQFLQTLLATNQPIQPLADETALARLKPPTQSLDSLWNLALQNRPDRQLSESLTRQAQLNYNLQKALAKPDVRIGGIYDQSSNYISNYFGLSVGVDLPLFNRNQGAIRAAERQIGYQKGLQQHKTRQIENEVTAAWQKIRHSEQMIRSVEGRFTEQLEELNEGVVSNFLKRNISLLEFVDLFETYTENVRDLNRLKADRMAAYEEFNYVIGTDLTN</sequence>
<accession>A0A3P1BIC2</accession>